<dbReference type="Proteomes" id="UP001589865">
    <property type="component" value="Unassembled WGS sequence"/>
</dbReference>
<dbReference type="InterPro" id="IPR050093">
    <property type="entry name" value="ABC_SmlMolc_Importer"/>
</dbReference>
<dbReference type="RefSeq" id="WP_377043371.1">
    <property type="nucleotide sequence ID" value="NZ_JBHLUN010000004.1"/>
</dbReference>
<evidence type="ECO:0000256" key="2">
    <source>
        <dbReference type="ARBA" id="ARBA00022741"/>
    </source>
</evidence>
<evidence type="ECO:0000256" key="1">
    <source>
        <dbReference type="ARBA" id="ARBA00022448"/>
    </source>
</evidence>
<organism evidence="5 6">
    <name type="scientific">Roseomonas elaeocarpi</name>
    <dbReference type="NCBI Taxonomy" id="907779"/>
    <lineage>
        <taxon>Bacteria</taxon>
        <taxon>Pseudomonadati</taxon>
        <taxon>Pseudomonadota</taxon>
        <taxon>Alphaproteobacteria</taxon>
        <taxon>Acetobacterales</taxon>
        <taxon>Roseomonadaceae</taxon>
        <taxon>Roseomonas</taxon>
    </lineage>
</organism>
<keyword evidence="1" id="KW-0813">Transport</keyword>
<dbReference type="InterPro" id="IPR027417">
    <property type="entry name" value="P-loop_NTPase"/>
</dbReference>
<evidence type="ECO:0000256" key="3">
    <source>
        <dbReference type="ARBA" id="ARBA00022840"/>
    </source>
</evidence>
<feature type="domain" description="ABC transporter" evidence="4">
    <location>
        <begin position="3"/>
        <end position="238"/>
    </location>
</feature>
<dbReference type="Pfam" id="PF00005">
    <property type="entry name" value="ABC_tran"/>
    <property type="match status" value="1"/>
</dbReference>
<accession>A0ABV6JQM2</accession>
<protein>
    <submittedName>
        <fullName evidence="5">Sulfate/molybdate ABC transporter ATP-binding protein</fullName>
    </submittedName>
</protein>
<reference evidence="5 6" key="1">
    <citation type="submission" date="2024-09" db="EMBL/GenBank/DDBJ databases">
        <authorList>
            <person name="Sun Q."/>
            <person name="Mori K."/>
        </authorList>
    </citation>
    <scope>NUCLEOTIDE SEQUENCE [LARGE SCALE GENOMIC DNA]</scope>
    <source>
        <strain evidence="5 6">TBRC 5777</strain>
    </source>
</reference>
<comment type="caution">
    <text evidence="5">The sequence shown here is derived from an EMBL/GenBank/DDBJ whole genome shotgun (WGS) entry which is preliminary data.</text>
</comment>
<dbReference type="EMBL" id="JBHLUN010000004">
    <property type="protein sequence ID" value="MFC0407650.1"/>
    <property type="molecule type" value="Genomic_DNA"/>
</dbReference>
<evidence type="ECO:0000313" key="6">
    <source>
        <dbReference type="Proteomes" id="UP001589865"/>
    </source>
</evidence>
<keyword evidence="2" id="KW-0547">Nucleotide-binding</keyword>
<dbReference type="GO" id="GO:0005524">
    <property type="term" value="F:ATP binding"/>
    <property type="evidence" value="ECO:0007669"/>
    <property type="project" value="UniProtKB-KW"/>
</dbReference>
<dbReference type="SUPFAM" id="SSF52540">
    <property type="entry name" value="P-loop containing nucleoside triphosphate hydrolases"/>
    <property type="match status" value="1"/>
</dbReference>
<proteinExistence type="predicted"/>
<dbReference type="InterPro" id="IPR017871">
    <property type="entry name" value="ABC_transporter-like_CS"/>
</dbReference>
<name>A0ABV6JQM2_9PROT</name>
<keyword evidence="3 5" id="KW-0067">ATP-binding</keyword>
<evidence type="ECO:0000259" key="4">
    <source>
        <dbReference type="PROSITE" id="PS50893"/>
    </source>
</evidence>
<gene>
    <name evidence="5" type="ORF">ACFFGY_05280</name>
</gene>
<sequence>MSVEVVAVSRRFDGGTPALSDVSLSIPDGEFAVLLGPSGSGKTTLLRILAGLEFPDSGEVRIGGRDVAALPARSRNIGFVPQNYALFRHMTVFENVAFGLRVRPAANRPSRREIRGRVEQLLDLVQIGALARRYPDQISGGQRQRVALARALAIEPSVLLLDEPFSALDARVRKELRAWLRGLHVQLGLTSVLVTHDQDEAMEIADRVAVLQSGRLVQYDTPRALLERPAAPFVAGFLGEANELRCIVRDGYAHFADLPLPPVQTDCPAGEARAFLRPGDALASPGGGAWTVRHATMDSRGLRLVLGTARGEGTLDAVAQPAWRDATPGDLCSVKLLSAAVFPRRD</sequence>
<dbReference type="InterPro" id="IPR003593">
    <property type="entry name" value="AAA+_ATPase"/>
</dbReference>
<dbReference type="Gene3D" id="3.40.50.300">
    <property type="entry name" value="P-loop containing nucleotide triphosphate hydrolases"/>
    <property type="match status" value="1"/>
</dbReference>
<dbReference type="SMART" id="SM00382">
    <property type="entry name" value="AAA"/>
    <property type="match status" value="1"/>
</dbReference>
<dbReference type="PANTHER" id="PTHR42781">
    <property type="entry name" value="SPERMIDINE/PUTRESCINE IMPORT ATP-BINDING PROTEIN POTA"/>
    <property type="match status" value="1"/>
</dbReference>
<keyword evidence="6" id="KW-1185">Reference proteome</keyword>
<evidence type="ECO:0000313" key="5">
    <source>
        <dbReference type="EMBL" id="MFC0407650.1"/>
    </source>
</evidence>
<dbReference type="PROSITE" id="PS50893">
    <property type="entry name" value="ABC_TRANSPORTER_2"/>
    <property type="match status" value="1"/>
</dbReference>
<dbReference type="PANTHER" id="PTHR42781:SF4">
    <property type="entry name" value="SPERMIDINE_PUTRESCINE IMPORT ATP-BINDING PROTEIN POTA"/>
    <property type="match status" value="1"/>
</dbReference>
<dbReference type="PROSITE" id="PS00211">
    <property type="entry name" value="ABC_TRANSPORTER_1"/>
    <property type="match status" value="1"/>
</dbReference>
<dbReference type="InterPro" id="IPR003439">
    <property type="entry name" value="ABC_transporter-like_ATP-bd"/>
</dbReference>